<evidence type="ECO:0000256" key="6">
    <source>
        <dbReference type="SAM" id="Phobius"/>
    </source>
</evidence>
<dbReference type="InterPro" id="IPR006694">
    <property type="entry name" value="Fatty_acid_hydroxylase"/>
</dbReference>
<dbReference type="InterPro" id="IPR050307">
    <property type="entry name" value="Sterol_Desaturase_Related"/>
</dbReference>
<evidence type="ECO:0000256" key="2">
    <source>
        <dbReference type="ARBA" id="ARBA00022692"/>
    </source>
</evidence>
<feature type="region of interest" description="Disordered" evidence="5">
    <location>
        <begin position="255"/>
        <end position="277"/>
    </location>
</feature>
<feature type="transmembrane region" description="Helical" evidence="6">
    <location>
        <begin position="160"/>
        <end position="187"/>
    </location>
</feature>
<dbReference type="PANTHER" id="PTHR11863">
    <property type="entry name" value="STEROL DESATURASE"/>
    <property type="match status" value="1"/>
</dbReference>
<dbReference type="RefSeq" id="WP_349683683.1">
    <property type="nucleotide sequence ID" value="NZ_JBEGDD010000003.1"/>
</dbReference>
<evidence type="ECO:0000313" key="8">
    <source>
        <dbReference type="EMBL" id="MEQ7154516.1"/>
    </source>
</evidence>
<feature type="transmembrane region" description="Helical" evidence="6">
    <location>
        <begin position="64"/>
        <end position="83"/>
    </location>
</feature>
<evidence type="ECO:0000256" key="5">
    <source>
        <dbReference type="SAM" id="MobiDB-lite"/>
    </source>
</evidence>
<comment type="subcellular location">
    <subcellularLocation>
        <location evidence="1">Membrane</location>
    </subcellularLocation>
</comment>
<keyword evidence="3 6" id="KW-1133">Transmembrane helix</keyword>
<organism evidence="8 9">
    <name type="scientific">Brevundimonas aurifodinae</name>
    <dbReference type="NCBI Taxonomy" id="1508312"/>
    <lineage>
        <taxon>Bacteria</taxon>
        <taxon>Pseudomonadati</taxon>
        <taxon>Pseudomonadota</taxon>
        <taxon>Alphaproteobacteria</taxon>
        <taxon>Caulobacterales</taxon>
        <taxon>Caulobacteraceae</taxon>
        <taxon>Brevundimonas</taxon>
    </lineage>
</organism>
<dbReference type="Proteomes" id="UP001445732">
    <property type="component" value="Unassembled WGS sequence"/>
</dbReference>
<evidence type="ECO:0000256" key="3">
    <source>
        <dbReference type="ARBA" id="ARBA00022989"/>
    </source>
</evidence>
<dbReference type="EMBL" id="JBEGDD010000003">
    <property type="protein sequence ID" value="MEQ7154516.1"/>
    <property type="molecule type" value="Genomic_DNA"/>
</dbReference>
<keyword evidence="2 6" id="KW-0812">Transmembrane</keyword>
<name>A0ABV1NL13_9CAUL</name>
<accession>A0ABV1NL13</accession>
<evidence type="ECO:0000256" key="4">
    <source>
        <dbReference type="ARBA" id="ARBA00023136"/>
    </source>
</evidence>
<keyword evidence="4 6" id="KW-0472">Membrane</keyword>
<comment type="caution">
    <text evidence="8">The sequence shown here is derived from an EMBL/GenBank/DDBJ whole genome shotgun (WGS) entry which is preliminary data.</text>
</comment>
<gene>
    <name evidence="8" type="ORF">ABN401_04750</name>
</gene>
<sequence>MLHAFPDLADQSVWLVVPLVAGLIALRYVVLAGGALALITTFGRRLRHRRIQPIPFARRQLWREFGYSMLTALIFTLVGLFTVTVGREWGLSKVYLDPDQHGLVWLLLSVPVVVLIHDTYFYWTHRFMHLPSVYERVHKVHHLSTNPSPLAAMAFHPLEAVIEAGVIVFLTMLVPIHIGVLAVWALYMFATNVMGHLGYELLPRGLATHPLFGWLNTATGHNQHHRTFRSNYGLYTTIWDRLMGTLHPRYAELYDRTTGSRPTPDAAERPVNTGAPS</sequence>
<proteinExistence type="predicted"/>
<feature type="domain" description="Fatty acid hydroxylase" evidence="7">
    <location>
        <begin position="111"/>
        <end position="245"/>
    </location>
</feature>
<evidence type="ECO:0000256" key="1">
    <source>
        <dbReference type="ARBA" id="ARBA00004370"/>
    </source>
</evidence>
<feature type="transmembrane region" description="Helical" evidence="6">
    <location>
        <begin position="103"/>
        <end position="123"/>
    </location>
</feature>
<protein>
    <submittedName>
        <fullName evidence="8">Sterol desaturase family protein</fullName>
    </submittedName>
</protein>
<evidence type="ECO:0000313" key="9">
    <source>
        <dbReference type="Proteomes" id="UP001445732"/>
    </source>
</evidence>
<reference evidence="8 9" key="1">
    <citation type="submission" date="2024-06" db="EMBL/GenBank/DDBJ databases">
        <title>Brevundimonas sp. C11.</title>
        <authorList>
            <person name="Maltman C."/>
        </authorList>
    </citation>
    <scope>NUCLEOTIDE SEQUENCE [LARGE SCALE GENOMIC DNA]</scope>
    <source>
        <strain evidence="8 9">C11</strain>
    </source>
</reference>
<dbReference type="Pfam" id="PF04116">
    <property type="entry name" value="FA_hydroxylase"/>
    <property type="match status" value="1"/>
</dbReference>
<feature type="transmembrane region" description="Helical" evidence="6">
    <location>
        <begin position="12"/>
        <end position="43"/>
    </location>
</feature>
<evidence type="ECO:0000259" key="7">
    <source>
        <dbReference type="Pfam" id="PF04116"/>
    </source>
</evidence>
<keyword evidence="9" id="KW-1185">Reference proteome</keyword>